<evidence type="ECO:0000256" key="5">
    <source>
        <dbReference type="ARBA" id="ARBA00022989"/>
    </source>
</evidence>
<feature type="region of interest" description="Disordered" evidence="9">
    <location>
        <begin position="1"/>
        <end position="98"/>
    </location>
</feature>
<feature type="transmembrane region" description="Helical" evidence="10">
    <location>
        <begin position="620"/>
        <end position="642"/>
    </location>
</feature>
<feature type="transmembrane region" description="Helical" evidence="10">
    <location>
        <begin position="315"/>
        <end position="333"/>
    </location>
</feature>
<reference evidence="11" key="1">
    <citation type="submission" date="2019-03" db="EMBL/GenBank/DDBJ databases">
        <title>Long read genome sequence of the mycoparasitic Pythium oligandrum ATCC 38472 isolated from sugarbeet rhizosphere.</title>
        <authorList>
            <person name="Gaulin E."/>
        </authorList>
    </citation>
    <scope>NUCLEOTIDE SEQUENCE</scope>
    <source>
        <strain evidence="11">ATCC 38472_TT</strain>
    </source>
</reference>
<dbReference type="Gene3D" id="3.10.580.10">
    <property type="entry name" value="CBS-domain"/>
    <property type="match status" value="1"/>
</dbReference>
<feature type="region of interest" description="Disordered" evidence="9">
    <location>
        <begin position="114"/>
        <end position="145"/>
    </location>
</feature>
<accession>A0A8K1CBE9</accession>
<evidence type="ECO:0000313" key="12">
    <source>
        <dbReference type="Proteomes" id="UP000794436"/>
    </source>
</evidence>
<dbReference type="OrthoDB" id="4564at2759"/>
<keyword evidence="7 10" id="KW-0472">Membrane</keyword>
<evidence type="ECO:0000256" key="8">
    <source>
        <dbReference type="ARBA" id="ARBA00023214"/>
    </source>
</evidence>
<dbReference type="PANTHER" id="PTHR45720">
    <property type="entry name" value="CHLORIDE CHANNEL PROTEIN 2"/>
    <property type="match status" value="1"/>
</dbReference>
<dbReference type="Proteomes" id="UP000794436">
    <property type="component" value="Unassembled WGS sequence"/>
</dbReference>
<evidence type="ECO:0000256" key="10">
    <source>
        <dbReference type="SAM" id="Phobius"/>
    </source>
</evidence>
<keyword evidence="4" id="KW-0677">Repeat</keyword>
<keyword evidence="12" id="KW-1185">Reference proteome</keyword>
<evidence type="ECO:0008006" key="13">
    <source>
        <dbReference type="Google" id="ProtNLM"/>
    </source>
</evidence>
<gene>
    <name evidence="11" type="ORF">Poli38472_000067</name>
</gene>
<dbReference type="PANTHER" id="PTHR45720:SF10">
    <property type="entry name" value="CHLORIDE CHANNEL PROTEIN 2"/>
    <property type="match status" value="1"/>
</dbReference>
<feature type="transmembrane region" description="Helical" evidence="10">
    <location>
        <begin position="424"/>
        <end position="445"/>
    </location>
</feature>
<feature type="transmembrane region" description="Helical" evidence="10">
    <location>
        <begin position="473"/>
        <end position="496"/>
    </location>
</feature>
<feature type="transmembrane region" description="Helical" evidence="10">
    <location>
        <begin position="292"/>
        <end position="309"/>
    </location>
</feature>
<dbReference type="EMBL" id="SPLM01000108">
    <property type="protein sequence ID" value="TMW60025.1"/>
    <property type="molecule type" value="Genomic_DNA"/>
</dbReference>
<feature type="transmembrane region" description="Helical" evidence="10">
    <location>
        <begin position="246"/>
        <end position="271"/>
    </location>
</feature>
<comment type="caution">
    <text evidence="11">The sequence shown here is derived from an EMBL/GenBank/DDBJ whole genome shotgun (WGS) entry which is preliminary data.</text>
</comment>
<feature type="transmembrane region" description="Helical" evidence="10">
    <location>
        <begin position="199"/>
        <end position="226"/>
    </location>
</feature>
<keyword evidence="6" id="KW-0406">Ion transport</keyword>
<dbReference type="GO" id="GO:0005247">
    <property type="term" value="F:voltage-gated chloride channel activity"/>
    <property type="evidence" value="ECO:0007669"/>
    <property type="project" value="TreeGrafter"/>
</dbReference>
<evidence type="ECO:0000256" key="7">
    <source>
        <dbReference type="ARBA" id="ARBA00023136"/>
    </source>
</evidence>
<evidence type="ECO:0000256" key="6">
    <source>
        <dbReference type="ARBA" id="ARBA00023065"/>
    </source>
</evidence>
<feature type="compositionally biased region" description="Basic residues" evidence="9">
    <location>
        <begin position="64"/>
        <end position="76"/>
    </location>
</feature>
<evidence type="ECO:0000256" key="2">
    <source>
        <dbReference type="ARBA" id="ARBA00022448"/>
    </source>
</evidence>
<name>A0A8K1CBE9_PYTOL</name>
<protein>
    <recommendedName>
        <fullName evidence="13">Chloride channel protein</fullName>
    </recommendedName>
</protein>
<dbReference type="InterPro" id="IPR014743">
    <property type="entry name" value="Cl-channel_core"/>
</dbReference>
<comment type="subcellular location">
    <subcellularLocation>
        <location evidence="1">Membrane</location>
        <topology evidence="1">Multi-pass membrane protein</topology>
    </subcellularLocation>
</comment>
<feature type="compositionally biased region" description="Basic and acidic residues" evidence="9">
    <location>
        <begin position="77"/>
        <end position="88"/>
    </location>
</feature>
<evidence type="ECO:0000256" key="1">
    <source>
        <dbReference type="ARBA" id="ARBA00004141"/>
    </source>
</evidence>
<dbReference type="InterPro" id="IPR001807">
    <property type="entry name" value="ClC"/>
</dbReference>
<evidence type="ECO:0000256" key="4">
    <source>
        <dbReference type="ARBA" id="ARBA00022737"/>
    </source>
</evidence>
<evidence type="ECO:0000313" key="11">
    <source>
        <dbReference type="EMBL" id="TMW60025.1"/>
    </source>
</evidence>
<dbReference type="SUPFAM" id="SSF81340">
    <property type="entry name" value="Clc chloride channel"/>
    <property type="match status" value="1"/>
</dbReference>
<evidence type="ECO:0000256" key="9">
    <source>
        <dbReference type="SAM" id="MobiDB-lite"/>
    </source>
</evidence>
<organism evidence="11 12">
    <name type="scientific">Pythium oligandrum</name>
    <name type="common">Mycoparasitic fungus</name>
    <dbReference type="NCBI Taxonomy" id="41045"/>
    <lineage>
        <taxon>Eukaryota</taxon>
        <taxon>Sar</taxon>
        <taxon>Stramenopiles</taxon>
        <taxon>Oomycota</taxon>
        <taxon>Peronosporomycetes</taxon>
        <taxon>Pythiales</taxon>
        <taxon>Pythiaceae</taxon>
        <taxon>Pythium</taxon>
    </lineage>
</organism>
<proteinExistence type="predicted"/>
<sequence length="882" mass="97096">MQRQAEDDATLALRGDSAGSSERMHMESPVKQSHDEALSIHGQMGRETPRKPSQSPSDGDTSPRRRASTLKRRNSQQRRDSDDSEATHRYILPPLDIDPDFAADASALRRPDAAFDLEDQYTHRTASRSHPSEPDDGTRSGRADSTPHTPWGLLWSCVRRCCMNSQPPGFYDLNDPVRRKQAEREQMTELTVSFFESSWVFLLLIGTLASFTAWSVDGAVLLLIALREKFTDLGGAWLPDYLLYTTYRVFILLLGVTCTYFVCPNAAGSGIPEMRSILGGFPFPNYLRMRTLFAKAFGLIFALGSGLSIGKEGPFVHLSCVIAHQLLRVPLFRQIRRSQDLTHHVLAAACAVGVTATFGTPIGGVLFSIEVTTTYYVTSNYWRAFFSSVVGVVVFRQLNSLLSGNNVSLFTTEFAVLPYEPYEMVFFLTLAAVCGILAALFVRIYRFVFDLKAAFLEHYVFSHCSAARSFAPFVYATVVALTFSLIEFPVGSFMLLSQREVIDDMFSERNLTMSESTHLEEDYGNSWESPSLALNLMAYVLVRFFSTVISATVMVPSGIVTPVFAIGAAFGRLFGEMIVFLGGGNELAGGYAVVGAASFTAGITGTISIAVIVFELTSQLSYMIPVLLCVLVGRSVALFFSLDMYETIGRQKNLPQWPDLTKQKSYGLIASDLMRGLPTYWVKRHQTLASLRRVLEATPHDVSVFPIVDDVKTMIYLGVADRDELESIVEQWELCLQGVPSSISPAKRDSLSGFAFPTPEGQGMTAQEFQDEADAMHESPLTPGARHAIMSHQLALAGVSRAQGIAFSAPSSASTTPVDLVALGLLSLDTGNFHVHRDTFASHVILLISVHKSPQLFVTARGRLIGVIHAADLLARTRRFTL</sequence>
<feature type="transmembrane region" description="Helical" evidence="10">
    <location>
        <begin position="381"/>
        <end position="403"/>
    </location>
</feature>
<dbReference type="PRINTS" id="PR00762">
    <property type="entry name" value="CLCHANNEL"/>
</dbReference>
<evidence type="ECO:0000256" key="3">
    <source>
        <dbReference type="ARBA" id="ARBA00022692"/>
    </source>
</evidence>
<feature type="transmembrane region" description="Helical" evidence="10">
    <location>
        <begin position="345"/>
        <end position="369"/>
    </location>
</feature>
<keyword evidence="8" id="KW-0868">Chloride</keyword>
<feature type="compositionally biased region" description="Polar residues" evidence="9">
    <location>
        <begin position="51"/>
        <end position="60"/>
    </location>
</feature>
<dbReference type="SUPFAM" id="SSF54631">
    <property type="entry name" value="CBS-domain pair"/>
    <property type="match status" value="1"/>
</dbReference>
<feature type="transmembrane region" description="Helical" evidence="10">
    <location>
        <begin position="588"/>
        <end position="614"/>
    </location>
</feature>
<keyword evidence="2" id="KW-0813">Transport</keyword>
<dbReference type="GO" id="GO:0016020">
    <property type="term" value="C:membrane"/>
    <property type="evidence" value="ECO:0007669"/>
    <property type="project" value="UniProtKB-SubCell"/>
</dbReference>
<dbReference type="InterPro" id="IPR050970">
    <property type="entry name" value="Cl_channel_volt-gated"/>
</dbReference>
<feature type="compositionally biased region" description="Basic and acidic residues" evidence="9">
    <location>
        <begin position="22"/>
        <end position="38"/>
    </location>
</feature>
<dbReference type="InterPro" id="IPR046342">
    <property type="entry name" value="CBS_dom_sf"/>
</dbReference>
<dbReference type="Gene3D" id="1.10.3080.10">
    <property type="entry name" value="Clc chloride channel"/>
    <property type="match status" value="1"/>
</dbReference>
<feature type="transmembrane region" description="Helical" evidence="10">
    <location>
        <begin position="559"/>
        <end position="581"/>
    </location>
</feature>
<keyword evidence="5 10" id="KW-1133">Transmembrane helix</keyword>
<keyword evidence="3 10" id="KW-0812">Transmembrane</keyword>
<feature type="compositionally biased region" description="Basic and acidic residues" evidence="9">
    <location>
        <begin position="130"/>
        <end position="142"/>
    </location>
</feature>
<dbReference type="AlphaFoldDB" id="A0A8K1CBE9"/>
<dbReference type="Pfam" id="PF00654">
    <property type="entry name" value="Voltage_CLC"/>
    <property type="match status" value="1"/>
</dbReference>